<organism evidence="2 3">
    <name type="scientific">Sphingomonas rustica</name>
    <dbReference type="NCBI Taxonomy" id="3103142"/>
    <lineage>
        <taxon>Bacteria</taxon>
        <taxon>Pseudomonadati</taxon>
        <taxon>Pseudomonadota</taxon>
        <taxon>Alphaproteobacteria</taxon>
        <taxon>Sphingomonadales</taxon>
        <taxon>Sphingomonadaceae</taxon>
        <taxon>Sphingomonas</taxon>
    </lineage>
</organism>
<dbReference type="PROSITE" id="PS50146">
    <property type="entry name" value="DAGK"/>
    <property type="match status" value="1"/>
</dbReference>
<dbReference type="Proteomes" id="UP001427805">
    <property type="component" value="Unassembled WGS sequence"/>
</dbReference>
<reference evidence="2 3" key="1">
    <citation type="submission" date="2024-05" db="EMBL/GenBank/DDBJ databases">
        <title>Sphingomonas sp. HF-S3 16S ribosomal RNA gene Genome sequencing and assembly.</title>
        <authorList>
            <person name="Lee H."/>
        </authorList>
    </citation>
    <scope>NUCLEOTIDE SEQUENCE [LARGE SCALE GENOMIC DNA]</scope>
    <source>
        <strain evidence="2 3">HF-S3</strain>
    </source>
</reference>
<feature type="domain" description="DAGKc" evidence="1">
    <location>
        <begin position="1"/>
        <end position="126"/>
    </location>
</feature>
<keyword evidence="2" id="KW-0418">Kinase</keyword>
<dbReference type="Gene3D" id="3.40.50.10330">
    <property type="entry name" value="Probable inorganic polyphosphate/atp-NAD kinase, domain 1"/>
    <property type="match status" value="1"/>
</dbReference>
<dbReference type="Pfam" id="PF00781">
    <property type="entry name" value="DAGK_cat"/>
    <property type="match status" value="1"/>
</dbReference>
<dbReference type="RefSeq" id="WP_346245668.1">
    <property type="nucleotide sequence ID" value="NZ_JBDIZK010000003.1"/>
</dbReference>
<evidence type="ECO:0000259" key="1">
    <source>
        <dbReference type="PROSITE" id="PS50146"/>
    </source>
</evidence>
<proteinExistence type="predicted"/>
<sequence length="277" mass="30074">MKTLWFITNPGSGSTTSAKCEALEAVFSERGLTLAGRTDFPEQSIPQGADLDAKGVDTVILFAGDGTINAALCALGDWGGGFLILPGGTMNLLAKALHDEMDPAKIIHAAHEESRRVALPYVEAGPHRAFVGLILGPVASWARAREAARVGKIGRMFRAARIAWTNTFARGIRIRGARGLRSRYQAVFVFPNPDGLEVAAVDARDWRSIAELGWEWLTGDWIAAHAVDRTRATELRLRGNRGVQALFDGESVMLDPATRIEAGVSRKTFIRTKQDPK</sequence>
<accession>A0ABV0B619</accession>
<dbReference type="EMBL" id="JBDIZK010000003">
    <property type="protein sequence ID" value="MEN3746662.1"/>
    <property type="molecule type" value="Genomic_DNA"/>
</dbReference>
<evidence type="ECO:0000313" key="3">
    <source>
        <dbReference type="Proteomes" id="UP001427805"/>
    </source>
</evidence>
<evidence type="ECO:0000313" key="2">
    <source>
        <dbReference type="EMBL" id="MEN3746662.1"/>
    </source>
</evidence>
<dbReference type="InterPro" id="IPR017438">
    <property type="entry name" value="ATP-NAD_kinase_N"/>
</dbReference>
<dbReference type="SUPFAM" id="SSF111331">
    <property type="entry name" value="NAD kinase/diacylglycerol kinase-like"/>
    <property type="match status" value="1"/>
</dbReference>
<keyword evidence="3" id="KW-1185">Reference proteome</keyword>
<protein>
    <submittedName>
        <fullName evidence="2">Diacylglycerol kinase family protein</fullName>
    </submittedName>
</protein>
<dbReference type="InterPro" id="IPR001206">
    <property type="entry name" value="Diacylglycerol_kinase_cat_dom"/>
</dbReference>
<name>A0ABV0B619_9SPHN</name>
<dbReference type="InterPro" id="IPR016064">
    <property type="entry name" value="NAD/diacylglycerol_kinase_sf"/>
</dbReference>
<keyword evidence="2" id="KW-0808">Transferase</keyword>
<comment type="caution">
    <text evidence="2">The sequence shown here is derived from an EMBL/GenBank/DDBJ whole genome shotgun (WGS) entry which is preliminary data.</text>
</comment>
<dbReference type="GO" id="GO:0016301">
    <property type="term" value="F:kinase activity"/>
    <property type="evidence" value="ECO:0007669"/>
    <property type="project" value="UniProtKB-KW"/>
</dbReference>
<gene>
    <name evidence="2" type="ORF">TPR58_05750</name>
</gene>